<proteinExistence type="predicted"/>
<dbReference type="EMBL" id="GGEC01084799">
    <property type="protein sequence ID" value="MBX65283.1"/>
    <property type="molecule type" value="Transcribed_RNA"/>
</dbReference>
<sequence length="43" mass="5016">MHFSSCSETTFLRRYCKACCSIARKKFMTHDCYCNSTIPISML</sequence>
<name>A0A2P2QE56_RHIMU</name>
<protein>
    <submittedName>
        <fullName evidence="1">Uncharacterized protein</fullName>
    </submittedName>
</protein>
<organism evidence="1">
    <name type="scientific">Rhizophora mucronata</name>
    <name type="common">Asiatic mangrove</name>
    <dbReference type="NCBI Taxonomy" id="61149"/>
    <lineage>
        <taxon>Eukaryota</taxon>
        <taxon>Viridiplantae</taxon>
        <taxon>Streptophyta</taxon>
        <taxon>Embryophyta</taxon>
        <taxon>Tracheophyta</taxon>
        <taxon>Spermatophyta</taxon>
        <taxon>Magnoliopsida</taxon>
        <taxon>eudicotyledons</taxon>
        <taxon>Gunneridae</taxon>
        <taxon>Pentapetalae</taxon>
        <taxon>rosids</taxon>
        <taxon>fabids</taxon>
        <taxon>Malpighiales</taxon>
        <taxon>Rhizophoraceae</taxon>
        <taxon>Rhizophora</taxon>
    </lineage>
</organism>
<reference evidence="1" key="1">
    <citation type="submission" date="2018-02" db="EMBL/GenBank/DDBJ databases">
        <title>Rhizophora mucronata_Transcriptome.</title>
        <authorList>
            <person name="Meera S.P."/>
            <person name="Sreeshan A."/>
            <person name="Augustine A."/>
        </authorList>
    </citation>
    <scope>NUCLEOTIDE SEQUENCE</scope>
    <source>
        <tissue evidence="1">Leaf</tissue>
    </source>
</reference>
<evidence type="ECO:0000313" key="1">
    <source>
        <dbReference type="EMBL" id="MBX65283.1"/>
    </source>
</evidence>
<accession>A0A2P2QE56</accession>
<dbReference type="AlphaFoldDB" id="A0A2P2QE56"/>